<comment type="caution">
    <text evidence="1">The sequence shown here is derived from an EMBL/GenBank/DDBJ whole genome shotgun (WGS) entry which is preliminary data.</text>
</comment>
<keyword evidence="2" id="KW-1185">Reference proteome</keyword>
<evidence type="ECO:0000313" key="2">
    <source>
        <dbReference type="Proteomes" id="UP000192247"/>
    </source>
</evidence>
<dbReference type="EMBL" id="MNPL01028881">
    <property type="protein sequence ID" value="OQR67422.1"/>
    <property type="molecule type" value="Genomic_DNA"/>
</dbReference>
<protein>
    <submittedName>
        <fullName evidence="1">Uncharacterized protein</fullName>
    </submittedName>
</protein>
<dbReference type="InParanoid" id="A0A1V9X2E4"/>
<gene>
    <name evidence="1" type="ORF">BIW11_04765</name>
</gene>
<name>A0A1V9X2E4_9ACAR</name>
<proteinExistence type="predicted"/>
<accession>A0A1V9X2E4</accession>
<sequence>MCPYPAECLLPTKSVFHSFAPIKAESKTSPELGRFLSKKSSWRPNCRTSPTVPSFKQLSSITATSWVTWNPFISSTFSRPRTLSVGLSRLNIRVGCTPASSEQAKLQHIANLYPYSRRKIVYI</sequence>
<dbReference type="Proteomes" id="UP000192247">
    <property type="component" value="Unassembled WGS sequence"/>
</dbReference>
<dbReference type="AlphaFoldDB" id="A0A1V9X2E4"/>
<organism evidence="1 2">
    <name type="scientific">Tropilaelaps mercedesae</name>
    <dbReference type="NCBI Taxonomy" id="418985"/>
    <lineage>
        <taxon>Eukaryota</taxon>
        <taxon>Metazoa</taxon>
        <taxon>Ecdysozoa</taxon>
        <taxon>Arthropoda</taxon>
        <taxon>Chelicerata</taxon>
        <taxon>Arachnida</taxon>
        <taxon>Acari</taxon>
        <taxon>Parasitiformes</taxon>
        <taxon>Mesostigmata</taxon>
        <taxon>Gamasina</taxon>
        <taxon>Dermanyssoidea</taxon>
        <taxon>Laelapidae</taxon>
        <taxon>Tropilaelaps</taxon>
    </lineage>
</organism>
<reference evidence="1 2" key="1">
    <citation type="journal article" date="2017" name="Gigascience">
        <title>Draft genome of the honey bee ectoparasitic mite, Tropilaelaps mercedesae, is shaped by the parasitic life history.</title>
        <authorList>
            <person name="Dong X."/>
            <person name="Armstrong S.D."/>
            <person name="Xia D."/>
            <person name="Makepeace B.L."/>
            <person name="Darby A.C."/>
            <person name="Kadowaki T."/>
        </authorList>
    </citation>
    <scope>NUCLEOTIDE SEQUENCE [LARGE SCALE GENOMIC DNA]</scope>
    <source>
        <strain evidence="1">Wuxi-XJTLU</strain>
    </source>
</reference>
<evidence type="ECO:0000313" key="1">
    <source>
        <dbReference type="EMBL" id="OQR67422.1"/>
    </source>
</evidence>